<gene>
    <name evidence="1" type="ordered locus">Daro_2845</name>
</gene>
<dbReference type="STRING" id="159087.Daro_2845"/>
<dbReference type="EMBL" id="CP000089">
    <property type="protein sequence ID" value="AAZ47575.1"/>
    <property type="molecule type" value="Genomic_DNA"/>
</dbReference>
<proteinExistence type="predicted"/>
<reference evidence="1" key="1">
    <citation type="submission" date="2005-08" db="EMBL/GenBank/DDBJ databases">
        <title>Complete sequence of Dechloromonas aromatica RCB.</title>
        <authorList>
            <person name="Salinero K.K."/>
            <person name="Copeland A."/>
            <person name="Lucas S."/>
            <person name="Lapidus A."/>
            <person name="Barry K."/>
            <person name="Detter J.C."/>
            <person name="Glavina T."/>
            <person name="Hammon N."/>
            <person name="Israni S."/>
            <person name="Pitluck S."/>
            <person name="Di Bartolo G."/>
            <person name="Trong S."/>
            <person name="Schmutz J."/>
            <person name="Larimer F."/>
            <person name="Land M."/>
            <person name="Ivanova N."/>
            <person name="Richardson P."/>
        </authorList>
    </citation>
    <scope>NUCLEOTIDE SEQUENCE</scope>
    <source>
        <strain evidence="1">RCB</strain>
    </source>
</reference>
<protein>
    <submittedName>
        <fullName evidence="1">Uncharacterized protein</fullName>
    </submittedName>
</protein>
<dbReference type="eggNOG" id="COG5544">
    <property type="taxonomic scope" value="Bacteria"/>
</dbReference>
<dbReference type="OrthoDB" id="9997at2"/>
<organism evidence="1">
    <name type="scientific">Dechloromonas aromatica (strain RCB)</name>
    <dbReference type="NCBI Taxonomy" id="159087"/>
    <lineage>
        <taxon>Bacteria</taxon>
        <taxon>Pseudomonadati</taxon>
        <taxon>Pseudomonadota</taxon>
        <taxon>Betaproteobacteria</taxon>
        <taxon>Rhodocyclales</taxon>
        <taxon>Azonexaceae</taxon>
        <taxon>Dechloromonas</taxon>
    </lineage>
</organism>
<dbReference type="KEGG" id="dar:Daro_2845"/>
<sequence length="409" mass="45010">MRRFLKWLAIILLLPLTIAAALILFATDPQALVDRGDAISPASVDQAKHLVAANDPRRQQAGEIRTVAVPAALIDEGINYVAGRYLHARGAFALTDDAGEVRITFALPGRRFLNLRALAHGIEGKLRIVDARLGSIPVPTTFVEFAIARTVSALGFDREWRLAENAIQHISFNQDQATVSVTYTWEPGILDRARAVALSPEEIARLREARLALAALFAHRAPGSRIRLSEVLMAILPVSGAPIKQGRASLLVLSSYLADKDLAALVPAARNWPRVHWVNITLAGRHDLAQHFVISAALAAWAGEPVADAIGLYKELEDAHHGSGFSFIDLTADRAGTRFGEALLRKPEGLLETIKKALSDEQLLPVVNDLPEDLHEPEFKRRFESHESPQFKAMAHEIERRLDTLPLYR</sequence>
<dbReference type="HOGENOM" id="CLU_048873_0_0_4"/>
<dbReference type="AlphaFoldDB" id="Q47C56"/>
<accession>Q47C56</accession>
<name>Q47C56_DECAR</name>
<evidence type="ECO:0000313" key="1">
    <source>
        <dbReference type="EMBL" id="AAZ47575.1"/>
    </source>
</evidence>